<organism evidence="1 2">
    <name type="scientific">Alkalibacter rhizosphaerae</name>
    <dbReference type="NCBI Taxonomy" id="2815577"/>
    <lineage>
        <taxon>Bacteria</taxon>
        <taxon>Bacillati</taxon>
        <taxon>Bacillota</taxon>
        <taxon>Clostridia</taxon>
        <taxon>Eubacteriales</taxon>
        <taxon>Eubacteriaceae</taxon>
        <taxon>Alkalibacter</taxon>
    </lineage>
</organism>
<gene>
    <name evidence="1" type="ORF">J0B03_09450</name>
</gene>
<protein>
    <submittedName>
        <fullName evidence="1">Uncharacterized protein</fullName>
    </submittedName>
</protein>
<dbReference type="PROSITE" id="PS51257">
    <property type="entry name" value="PROKAR_LIPOPROTEIN"/>
    <property type="match status" value="1"/>
</dbReference>
<accession>A0A974XDV8</accession>
<dbReference type="KEGG" id="alka:J0B03_09450"/>
<evidence type="ECO:0000313" key="1">
    <source>
        <dbReference type="EMBL" id="QSX08023.1"/>
    </source>
</evidence>
<proteinExistence type="predicted"/>
<name>A0A974XDV8_9FIRM</name>
<evidence type="ECO:0000313" key="2">
    <source>
        <dbReference type="Proteomes" id="UP000663499"/>
    </source>
</evidence>
<dbReference type="RefSeq" id="WP_207299365.1">
    <property type="nucleotide sequence ID" value="NZ_CP071444.1"/>
</dbReference>
<dbReference type="Proteomes" id="UP000663499">
    <property type="component" value="Chromosome"/>
</dbReference>
<dbReference type="Gene3D" id="3.90.1010.20">
    <property type="match status" value="2"/>
</dbReference>
<reference evidence="1" key="1">
    <citation type="submission" date="2021-03" db="EMBL/GenBank/DDBJ databases">
        <title>Alkalibacter marinus sp. nov., isolated from tidal flat sediment.</title>
        <authorList>
            <person name="Namirimu T."/>
            <person name="Yang J.-A."/>
            <person name="Yang S.-H."/>
            <person name="Kim Y.-J."/>
            <person name="Kwon K.K."/>
        </authorList>
    </citation>
    <scope>NUCLEOTIDE SEQUENCE</scope>
    <source>
        <strain evidence="1">ES005</strain>
    </source>
</reference>
<keyword evidence="2" id="KW-1185">Reference proteome</keyword>
<dbReference type="EMBL" id="CP071444">
    <property type="protein sequence ID" value="QSX08023.1"/>
    <property type="molecule type" value="Genomic_DNA"/>
</dbReference>
<dbReference type="AlphaFoldDB" id="A0A974XDV8"/>
<sequence length="275" mass="31536">MKRLIILVFLVILLSGCAKNYINDSEGQIPLREDPSTYRDGIYFATYSHHNNDGYRGEMNLTIREGIITKVDFREFSLEGKDKISDLEYYEAFKAEHNLDLRVLYTRLYNSVIRNQGTQNLPGTGEFPDISNQFRFLCESILYAARDGNTAPIILPMNEVYILTSEPDEEGYVPTLKITYVADSIISVVYSKLNPFDEAKESRDDVLEAYRNATGMELDQIYTDYASQILRQNSMDPVDAIAGATETMEQINDLLEQLAQRRLPYNKMDELEKAE</sequence>